<evidence type="ECO:0000256" key="12">
    <source>
        <dbReference type="ARBA" id="ARBA00023139"/>
    </source>
</evidence>
<evidence type="ECO:0000256" key="3">
    <source>
        <dbReference type="ARBA" id="ARBA00022448"/>
    </source>
</evidence>
<dbReference type="SUPFAM" id="SSF81464">
    <property type="entry name" value="Cytochrome c oxidase subunit II-like, transmembrane region"/>
    <property type="match status" value="1"/>
</dbReference>
<evidence type="ECO:0000256" key="10">
    <source>
        <dbReference type="ARBA" id="ARBA00023002"/>
    </source>
</evidence>
<keyword evidence="11 16" id="KW-0472">Membrane</keyword>
<dbReference type="InterPro" id="IPR036257">
    <property type="entry name" value="Cyt_c_oxidase_su2_TM_sf"/>
</dbReference>
<keyword evidence="9 16" id="KW-1133">Transmembrane helix</keyword>
<dbReference type="InterPro" id="IPR002429">
    <property type="entry name" value="CcO_II-like_C"/>
</dbReference>
<dbReference type="GO" id="GO:0005507">
    <property type="term" value="F:copper ion binding"/>
    <property type="evidence" value="ECO:0007669"/>
    <property type="project" value="InterPro"/>
</dbReference>
<evidence type="ECO:0000256" key="15">
    <source>
        <dbReference type="SAM" id="MobiDB-lite"/>
    </source>
</evidence>
<evidence type="ECO:0000256" key="13">
    <source>
        <dbReference type="ARBA" id="ARBA00023288"/>
    </source>
</evidence>
<feature type="domain" description="Cytochrome oxidase subunit II copper A binding" evidence="17">
    <location>
        <begin position="131"/>
        <end position="243"/>
    </location>
</feature>
<dbReference type="Pfam" id="PF00116">
    <property type="entry name" value="COX2"/>
    <property type="match status" value="1"/>
</dbReference>
<dbReference type="OrthoDB" id="9783445at2"/>
<dbReference type="InterPro" id="IPR008972">
    <property type="entry name" value="Cupredoxin"/>
</dbReference>
<dbReference type="InterPro" id="IPR010514">
    <property type="entry name" value="COX_ARM"/>
</dbReference>
<dbReference type="InterPro" id="IPR034227">
    <property type="entry name" value="CuRO_UO_II"/>
</dbReference>
<reference evidence="19 20" key="1">
    <citation type="submission" date="2016-12" db="EMBL/GenBank/DDBJ databases">
        <title>Comparison of Traditional DNA-DNA Hybridization with In Silico Genomic Analysis.</title>
        <authorList>
            <person name="Nicholson A.C."/>
            <person name="Humrighouse B.W."/>
            <person name="Graziano J."/>
            <person name="Lasker B."/>
            <person name="Whitney A.M."/>
            <person name="Mcquiston J.R."/>
        </authorList>
    </citation>
    <scope>NUCLEOTIDE SEQUENCE [LARGE SCALE GENOMIC DNA]</scope>
    <source>
        <strain evidence="19 20">H2240</strain>
    </source>
</reference>
<evidence type="ECO:0000256" key="1">
    <source>
        <dbReference type="ARBA" id="ARBA00004651"/>
    </source>
</evidence>
<dbReference type="GO" id="GO:0016682">
    <property type="term" value="F:oxidoreductase activity, acting on diphenols and related substances as donors, oxygen as acceptor"/>
    <property type="evidence" value="ECO:0007669"/>
    <property type="project" value="InterPro"/>
</dbReference>
<evidence type="ECO:0000256" key="2">
    <source>
        <dbReference type="ARBA" id="ARBA00007866"/>
    </source>
</evidence>
<evidence type="ECO:0000313" key="20">
    <source>
        <dbReference type="Proteomes" id="UP000196878"/>
    </source>
</evidence>
<dbReference type="Gene3D" id="1.10.287.90">
    <property type="match status" value="1"/>
</dbReference>
<keyword evidence="4" id="KW-1003">Cell membrane</keyword>
<evidence type="ECO:0000256" key="6">
    <source>
        <dbReference type="ARBA" id="ARBA00022692"/>
    </source>
</evidence>
<keyword evidence="8" id="KW-0249">Electron transport</keyword>
<dbReference type="GO" id="GO:0009486">
    <property type="term" value="F:cytochrome bo3 ubiquinol oxidase activity"/>
    <property type="evidence" value="ECO:0007669"/>
    <property type="project" value="InterPro"/>
</dbReference>
<dbReference type="GO" id="GO:0004129">
    <property type="term" value="F:cytochrome-c oxidase activity"/>
    <property type="evidence" value="ECO:0007669"/>
    <property type="project" value="InterPro"/>
</dbReference>
<evidence type="ECO:0000256" key="4">
    <source>
        <dbReference type="ARBA" id="ARBA00022475"/>
    </source>
</evidence>
<evidence type="ECO:0000259" key="17">
    <source>
        <dbReference type="PROSITE" id="PS50857"/>
    </source>
</evidence>
<dbReference type="Gene3D" id="2.60.40.420">
    <property type="entry name" value="Cupredoxins - blue copper proteins"/>
    <property type="match status" value="1"/>
</dbReference>
<keyword evidence="12" id="KW-0564">Palmitate</keyword>
<dbReference type="Pfam" id="PF06481">
    <property type="entry name" value="COX_ARM"/>
    <property type="match status" value="1"/>
</dbReference>
<dbReference type="InterPro" id="IPR045187">
    <property type="entry name" value="CcO_II"/>
</dbReference>
<comment type="caution">
    <text evidence="19">The sequence shown here is derived from an EMBL/GenBank/DDBJ whole genome shotgun (WGS) entry which is preliminary data.</text>
</comment>
<keyword evidence="5" id="KW-0679">Respiratory chain</keyword>
<dbReference type="GO" id="GO:0042773">
    <property type="term" value="P:ATP synthesis coupled electron transport"/>
    <property type="evidence" value="ECO:0007669"/>
    <property type="project" value="TreeGrafter"/>
</dbReference>
<dbReference type="InterPro" id="IPR006333">
    <property type="entry name" value="Cyt_o_ubiquinol_oxidase_su2"/>
</dbReference>
<evidence type="ECO:0000256" key="8">
    <source>
        <dbReference type="ARBA" id="ARBA00022982"/>
    </source>
</evidence>
<evidence type="ECO:0000256" key="5">
    <source>
        <dbReference type="ARBA" id="ARBA00022660"/>
    </source>
</evidence>
<keyword evidence="3" id="KW-0813">Transport</keyword>
<dbReference type="PROSITE" id="PS50857">
    <property type="entry name" value="COX2_CUA"/>
    <property type="match status" value="1"/>
</dbReference>
<evidence type="ECO:0000256" key="9">
    <source>
        <dbReference type="ARBA" id="ARBA00022989"/>
    </source>
</evidence>
<keyword evidence="10" id="KW-0560">Oxidoreductase</keyword>
<proteinExistence type="inferred from homology"/>
<evidence type="ECO:0000259" key="18">
    <source>
        <dbReference type="PROSITE" id="PS50999"/>
    </source>
</evidence>
<organism evidence="19 20">
    <name type="scientific">Haematobacter genomosp. 1</name>
    <dbReference type="NCBI Taxonomy" id="366618"/>
    <lineage>
        <taxon>Bacteria</taxon>
        <taxon>Pseudomonadati</taxon>
        <taxon>Pseudomonadota</taxon>
        <taxon>Alphaproteobacteria</taxon>
        <taxon>Rhodobacterales</taxon>
        <taxon>Paracoccaceae</taxon>
        <taxon>Haematobacter</taxon>
    </lineage>
</organism>
<evidence type="ECO:0000256" key="11">
    <source>
        <dbReference type="ARBA" id="ARBA00023136"/>
    </source>
</evidence>
<dbReference type="EMBL" id="NIPW01000006">
    <property type="protein sequence ID" value="OWJ80048.1"/>
    <property type="molecule type" value="Genomic_DNA"/>
</dbReference>
<name>A0A212AF23_9RHOB</name>
<dbReference type="PROSITE" id="PS51257">
    <property type="entry name" value="PROKAR_LIPOPROTEIN"/>
    <property type="match status" value="1"/>
</dbReference>
<dbReference type="AlphaFoldDB" id="A0A212AF23"/>
<keyword evidence="6 16" id="KW-0812">Transmembrane</keyword>
<accession>A0A212AF23</accession>
<evidence type="ECO:0000256" key="16">
    <source>
        <dbReference type="SAM" id="Phobius"/>
    </source>
</evidence>
<evidence type="ECO:0000256" key="14">
    <source>
        <dbReference type="ARBA" id="ARBA00030198"/>
    </source>
</evidence>
<dbReference type="Proteomes" id="UP000196878">
    <property type="component" value="Unassembled WGS sequence"/>
</dbReference>
<keyword evidence="20" id="KW-1185">Reference proteome</keyword>
<dbReference type="NCBIfam" id="TIGR01433">
    <property type="entry name" value="CyoA"/>
    <property type="match status" value="1"/>
</dbReference>
<comment type="similarity">
    <text evidence="2">Belongs to the cytochrome c oxidase subunit 2 family.</text>
</comment>
<gene>
    <name evidence="19" type="primary">cyoA</name>
    <name evidence="19" type="ORF">CDV49_04125</name>
</gene>
<protein>
    <recommendedName>
        <fullName evidence="14">Ubiquinol oxidase polypeptide II</fullName>
    </recommendedName>
</protein>
<dbReference type="InterPro" id="IPR011759">
    <property type="entry name" value="Cyt_c_oxidase_su2_TM_dom"/>
</dbReference>
<dbReference type="PANTHER" id="PTHR22888:SF18">
    <property type="entry name" value="CYTOCHROME BO(3) UBIQUINOL OXIDASE SUBUNIT 2"/>
    <property type="match status" value="1"/>
</dbReference>
<sequence>MGKPVKPARLVPLILVPLLLAACKPVVLSPAGDIAMRQRDLLVISTLLMLLIIIPVMALVIFFAWKYRESNRKAEYKPDWDHSTQLELVIWAAPLLIIICLGALTWVGTHLLDPYRPLDRLDKDRPLAADHRPLEVQVVAMDWKWLFIYPEEGIATVNELAAPVDRPIRFKITATSVMNAFYIPALSGMIYAMPGMQTQLNAVINHAGDYEGFSANYSGHGFSHMRFAFHGLDDAGYDQWVQQVRESGQTLDRATYLDLVKPSENNPATHYQSVDADLYRLILNMCVEPGRMCMNEMASIDARGGAGLAGTLNVRPFDADGPMRQATVFGGLPSFVETFCTVEDSKLAFGGPLAAAELPEQVRTRTPFRGHGLTQPSLLPFTAPTSQAEADAARPSAL</sequence>
<feature type="region of interest" description="Disordered" evidence="15">
    <location>
        <begin position="369"/>
        <end position="398"/>
    </location>
</feature>
<feature type="transmembrane region" description="Helical" evidence="16">
    <location>
        <begin position="86"/>
        <end position="107"/>
    </location>
</feature>
<dbReference type="GO" id="GO:0005886">
    <property type="term" value="C:plasma membrane"/>
    <property type="evidence" value="ECO:0007669"/>
    <property type="project" value="UniProtKB-SubCell"/>
</dbReference>
<evidence type="ECO:0000313" key="19">
    <source>
        <dbReference type="EMBL" id="OWJ80048.1"/>
    </source>
</evidence>
<keyword evidence="7" id="KW-0732">Signal</keyword>
<dbReference type="SUPFAM" id="SSF49503">
    <property type="entry name" value="Cupredoxins"/>
    <property type="match status" value="1"/>
</dbReference>
<comment type="subcellular location">
    <subcellularLocation>
        <location evidence="1">Cell membrane</location>
        <topology evidence="1">Multi-pass membrane protein</topology>
    </subcellularLocation>
</comment>
<feature type="transmembrane region" description="Helical" evidence="16">
    <location>
        <begin position="41"/>
        <end position="65"/>
    </location>
</feature>
<keyword evidence="13" id="KW-0449">Lipoprotein</keyword>
<dbReference type="PANTHER" id="PTHR22888">
    <property type="entry name" value="CYTOCHROME C OXIDASE, SUBUNIT II"/>
    <property type="match status" value="1"/>
</dbReference>
<dbReference type="PROSITE" id="PS50999">
    <property type="entry name" value="COX2_TM"/>
    <property type="match status" value="1"/>
</dbReference>
<evidence type="ECO:0000256" key="7">
    <source>
        <dbReference type="ARBA" id="ARBA00022729"/>
    </source>
</evidence>
<feature type="domain" description="Cytochrome oxidase subunit II transmembrane region profile" evidence="18">
    <location>
        <begin position="19"/>
        <end position="116"/>
    </location>
</feature>
<dbReference type="CDD" id="cd04212">
    <property type="entry name" value="CuRO_UO_II"/>
    <property type="match status" value="1"/>
</dbReference>